<proteinExistence type="predicted"/>
<dbReference type="PROSITE" id="PS50846">
    <property type="entry name" value="HMA_2"/>
    <property type="match status" value="1"/>
</dbReference>
<evidence type="ECO:0000259" key="3">
    <source>
        <dbReference type="PROSITE" id="PS50846"/>
    </source>
</evidence>
<reference evidence="4" key="2">
    <citation type="submission" date="2021-02" db="EMBL/GenBank/DDBJ databases">
        <authorList>
            <person name="Kimball J.A."/>
            <person name="Haas M.W."/>
            <person name="Macchietto M."/>
            <person name="Kono T."/>
            <person name="Duquette J."/>
            <person name="Shao M."/>
        </authorList>
    </citation>
    <scope>NUCLEOTIDE SEQUENCE</scope>
    <source>
        <tissue evidence="4">Fresh leaf tissue</tissue>
    </source>
</reference>
<feature type="compositionally biased region" description="Basic and acidic residues" evidence="2">
    <location>
        <begin position="107"/>
        <end position="117"/>
    </location>
</feature>
<feature type="compositionally biased region" description="Basic and acidic residues" evidence="2">
    <location>
        <begin position="126"/>
        <end position="169"/>
    </location>
</feature>
<feature type="compositionally biased region" description="Basic and acidic residues" evidence="2">
    <location>
        <begin position="206"/>
        <end position="216"/>
    </location>
</feature>
<dbReference type="Proteomes" id="UP000729402">
    <property type="component" value="Unassembled WGS sequence"/>
</dbReference>
<name>A0A8J5V7H3_ZIZPA</name>
<protein>
    <recommendedName>
        <fullName evidence="3">HMA domain-containing protein</fullName>
    </recommendedName>
</protein>
<reference evidence="4" key="1">
    <citation type="journal article" date="2021" name="bioRxiv">
        <title>Whole Genome Assembly and Annotation of Northern Wild Rice, Zizania palustris L., Supports a Whole Genome Duplication in the Zizania Genus.</title>
        <authorList>
            <person name="Haas M."/>
            <person name="Kono T."/>
            <person name="Macchietto M."/>
            <person name="Millas R."/>
            <person name="McGilp L."/>
            <person name="Shao M."/>
            <person name="Duquette J."/>
            <person name="Hirsch C.N."/>
            <person name="Kimball J."/>
        </authorList>
    </citation>
    <scope>NUCLEOTIDE SEQUENCE</scope>
    <source>
        <tissue evidence="4">Fresh leaf tissue</tissue>
    </source>
</reference>
<comment type="caution">
    <text evidence="4">The sequence shown here is derived from an EMBL/GenBank/DDBJ whole genome shotgun (WGS) entry which is preliminary data.</text>
</comment>
<evidence type="ECO:0000256" key="1">
    <source>
        <dbReference type="ARBA" id="ARBA00022723"/>
    </source>
</evidence>
<feature type="compositionally biased region" description="Pro residues" evidence="2">
    <location>
        <begin position="288"/>
        <end position="309"/>
    </location>
</feature>
<organism evidence="4 5">
    <name type="scientific">Zizania palustris</name>
    <name type="common">Northern wild rice</name>
    <dbReference type="NCBI Taxonomy" id="103762"/>
    <lineage>
        <taxon>Eukaryota</taxon>
        <taxon>Viridiplantae</taxon>
        <taxon>Streptophyta</taxon>
        <taxon>Embryophyta</taxon>
        <taxon>Tracheophyta</taxon>
        <taxon>Spermatophyta</taxon>
        <taxon>Magnoliopsida</taxon>
        <taxon>Liliopsida</taxon>
        <taxon>Poales</taxon>
        <taxon>Poaceae</taxon>
        <taxon>BOP clade</taxon>
        <taxon>Oryzoideae</taxon>
        <taxon>Oryzeae</taxon>
        <taxon>Zizaniinae</taxon>
        <taxon>Zizania</taxon>
    </lineage>
</organism>
<evidence type="ECO:0000313" key="5">
    <source>
        <dbReference type="Proteomes" id="UP000729402"/>
    </source>
</evidence>
<sequence length="366" mass="39414">MASAEVVAPAVAQTVVLRVSIDCMGCKKKVRKVLRSIEGVHDVKVDAAMHKVTVTGTVDGDTLVRRLYKSGKQALPWRHPHTPPVAPAKKAEAAPEPVAPAPAGDAAADKKPEEQAVKEAAPAAESSEKKTAEQGAESENKGHVAEKGAEPEKKEEETKPSVEAKKDASQSEAAETKGGNGSEPIKESAPPAPAAAKQAGNDGDEEKEKSKPKEAGDAVPVLAAATTERSPFPPPAAPKHAHEEPYYPYPYYAAPQPVLSYHMAQPSASVSYYAPQPETAYSVKQQQPSPPPPPQPQPQPQQQPPPQPQPMQQHWSPSYLYMPYPHSTPDSYYHDYYSPPGTQALPPLHDSYRMFDDENPNACRVM</sequence>
<dbReference type="AlphaFoldDB" id="A0A8J5V7H3"/>
<dbReference type="PANTHER" id="PTHR45868:SF82">
    <property type="entry name" value="HEAVY METAL TRANSPORT_DETOXIFICATION SUPERFAMILY PROTEIN"/>
    <property type="match status" value="1"/>
</dbReference>
<dbReference type="PANTHER" id="PTHR45868">
    <property type="entry name" value="HEAVY METAL-ASSOCIATED ISOPRENYLATED PLANT PROTEIN 33-RELATED"/>
    <property type="match status" value="1"/>
</dbReference>
<dbReference type="EMBL" id="JAAALK010000286">
    <property type="protein sequence ID" value="KAG8063392.1"/>
    <property type="molecule type" value="Genomic_DNA"/>
</dbReference>
<dbReference type="InterPro" id="IPR006121">
    <property type="entry name" value="HMA_dom"/>
</dbReference>
<accession>A0A8J5V7H3</accession>
<evidence type="ECO:0000313" key="4">
    <source>
        <dbReference type="EMBL" id="KAG8063392.1"/>
    </source>
</evidence>
<dbReference type="OrthoDB" id="689350at2759"/>
<feature type="domain" description="HMA" evidence="3">
    <location>
        <begin position="12"/>
        <end position="75"/>
    </location>
</feature>
<feature type="region of interest" description="Disordered" evidence="2">
    <location>
        <begin position="277"/>
        <end position="322"/>
    </location>
</feature>
<dbReference type="Pfam" id="PF00403">
    <property type="entry name" value="HMA"/>
    <property type="match status" value="1"/>
</dbReference>
<dbReference type="CDD" id="cd00371">
    <property type="entry name" value="HMA"/>
    <property type="match status" value="1"/>
</dbReference>
<gene>
    <name evidence="4" type="ORF">GUJ93_ZPchr0003g18276</name>
</gene>
<keyword evidence="5" id="KW-1185">Reference proteome</keyword>
<feature type="region of interest" description="Disordered" evidence="2">
    <location>
        <begin position="74"/>
        <end position="249"/>
    </location>
</feature>
<keyword evidence="1" id="KW-0479">Metal-binding</keyword>
<evidence type="ECO:0000256" key="2">
    <source>
        <dbReference type="SAM" id="MobiDB-lite"/>
    </source>
</evidence>
<dbReference type="GO" id="GO:0046872">
    <property type="term" value="F:metal ion binding"/>
    <property type="evidence" value="ECO:0007669"/>
    <property type="project" value="UniProtKB-KW"/>
</dbReference>